<evidence type="ECO:0000256" key="4">
    <source>
        <dbReference type="ARBA" id="ARBA00023002"/>
    </source>
</evidence>
<dbReference type="InterPro" id="IPR001128">
    <property type="entry name" value="Cyt_P450"/>
</dbReference>
<gene>
    <name evidence="8" type="ORF">ABII15_00120</name>
</gene>
<evidence type="ECO:0000256" key="6">
    <source>
        <dbReference type="ARBA" id="ARBA00023033"/>
    </source>
</evidence>
<keyword evidence="6 7" id="KW-0503">Monooxygenase</keyword>
<name>A0AAU8IIZ9_9ACTN</name>
<comment type="similarity">
    <text evidence="1 7">Belongs to the cytochrome P450 family.</text>
</comment>
<dbReference type="GO" id="GO:0004497">
    <property type="term" value="F:monooxygenase activity"/>
    <property type="evidence" value="ECO:0007669"/>
    <property type="project" value="UniProtKB-KW"/>
</dbReference>
<keyword evidence="2 7" id="KW-0349">Heme</keyword>
<protein>
    <submittedName>
        <fullName evidence="8">Cytochrome P450</fullName>
    </submittedName>
</protein>
<evidence type="ECO:0000313" key="8">
    <source>
        <dbReference type="EMBL" id="XCJ68453.1"/>
    </source>
</evidence>
<keyword evidence="4 7" id="KW-0560">Oxidoreductase</keyword>
<dbReference type="PRINTS" id="PR00359">
    <property type="entry name" value="BP450"/>
</dbReference>
<evidence type="ECO:0000256" key="7">
    <source>
        <dbReference type="RuleBase" id="RU000461"/>
    </source>
</evidence>
<dbReference type="SUPFAM" id="SSF48264">
    <property type="entry name" value="Cytochrome P450"/>
    <property type="match status" value="1"/>
</dbReference>
<reference evidence="8" key="1">
    <citation type="submission" date="2024-06" db="EMBL/GenBank/DDBJ databases">
        <title>Streptomyces sp. strain HUAS MG91 genome sequences.</title>
        <authorList>
            <person name="Mo P."/>
        </authorList>
    </citation>
    <scope>NUCLEOTIDE SEQUENCE</scope>
    <source>
        <strain evidence="8">HUAS MG91</strain>
    </source>
</reference>
<dbReference type="PANTHER" id="PTHR46696">
    <property type="entry name" value="P450, PUTATIVE (EUROFUNG)-RELATED"/>
    <property type="match status" value="1"/>
</dbReference>
<evidence type="ECO:0000256" key="2">
    <source>
        <dbReference type="ARBA" id="ARBA00022617"/>
    </source>
</evidence>
<accession>A0AAU8IIZ9</accession>
<dbReference type="PRINTS" id="PR00385">
    <property type="entry name" value="P450"/>
</dbReference>
<evidence type="ECO:0000256" key="3">
    <source>
        <dbReference type="ARBA" id="ARBA00022723"/>
    </source>
</evidence>
<evidence type="ECO:0000256" key="5">
    <source>
        <dbReference type="ARBA" id="ARBA00023004"/>
    </source>
</evidence>
<dbReference type="Gene3D" id="1.10.630.10">
    <property type="entry name" value="Cytochrome P450"/>
    <property type="match status" value="1"/>
</dbReference>
<dbReference type="Pfam" id="PF00067">
    <property type="entry name" value="p450"/>
    <property type="match status" value="1"/>
</dbReference>
<sequence>MSLARPALKIRATDSDLHNQAALLRAVGPLAPVELPGGIPAWVVTSDRLGRSLLKDARFVKDINVWGAWQRGEVPRDWPLLSVVDTPRSMITVDGAEHRRLRTPLARTLTPARVAGLRDQVTAIVAEQLGELAAAAAGSADGTADYRTAYAFPIPMKVIGLLLGIPAAWHDALRVQFEDFFSEAVSPDRKSAAVLGIQSMTAELVALKRVEPRDDLVSALLAQEGDESYTDEEMIGTLLVMIGAGHETTVHVLVHGLRALLNHPEQRRLLHERPDLWPGAIEELLRYDAPIATFFARYATEDTRIGDAAVRRGDPLLLNYLAMGRDPDRYGPDADTFDVTRRPQGGHTSFGHGPHMCLGAPLARLEATVALPALFARFPDIALAVPDDALEHFPSLMLNGRLDVPVRLEGERPPGTAAGRAPDIA</sequence>
<dbReference type="InterPro" id="IPR036396">
    <property type="entry name" value="Cyt_P450_sf"/>
</dbReference>
<dbReference type="PANTHER" id="PTHR46696:SF1">
    <property type="entry name" value="CYTOCHROME P450 YJIB-RELATED"/>
    <property type="match status" value="1"/>
</dbReference>
<dbReference type="AlphaFoldDB" id="A0AAU8IIZ9"/>
<keyword evidence="3 7" id="KW-0479">Metal-binding</keyword>
<proteinExistence type="inferred from homology"/>
<evidence type="ECO:0000256" key="1">
    <source>
        <dbReference type="ARBA" id="ARBA00010617"/>
    </source>
</evidence>
<dbReference type="KEGG" id="stac:ABII15_00120"/>
<dbReference type="InterPro" id="IPR017972">
    <property type="entry name" value="Cyt_P450_CS"/>
</dbReference>
<dbReference type="InterPro" id="IPR002397">
    <property type="entry name" value="Cyt_P450_B"/>
</dbReference>
<dbReference type="CDD" id="cd11029">
    <property type="entry name" value="CYP107-like"/>
    <property type="match status" value="1"/>
</dbReference>
<dbReference type="FunFam" id="1.10.630.10:FF:000018">
    <property type="entry name" value="Cytochrome P450 monooxygenase"/>
    <property type="match status" value="1"/>
</dbReference>
<dbReference type="PROSITE" id="PS00086">
    <property type="entry name" value="CYTOCHROME_P450"/>
    <property type="match status" value="1"/>
</dbReference>
<dbReference type="GO" id="GO:0016705">
    <property type="term" value="F:oxidoreductase activity, acting on paired donors, with incorporation or reduction of molecular oxygen"/>
    <property type="evidence" value="ECO:0007669"/>
    <property type="project" value="InterPro"/>
</dbReference>
<organism evidence="8">
    <name type="scientific">Streptomyces tabacisoli</name>
    <dbReference type="NCBI Taxonomy" id="3156398"/>
    <lineage>
        <taxon>Bacteria</taxon>
        <taxon>Bacillati</taxon>
        <taxon>Actinomycetota</taxon>
        <taxon>Actinomycetes</taxon>
        <taxon>Kitasatosporales</taxon>
        <taxon>Streptomycetaceae</taxon>
        <taxon>Streptomyces</taxon>
    </lineage>
</organism>
<dbReference type="GO" id="GO:0005506">
    <property type="term" value="F:iron ion binding"/>
    <property type="evidence" value="ECO:0007669"/>
    <property type="project" value="InterPro"/>
</dbReference>
<keyword evidence="5 7" id="KW-0408">Iron</keyword>
<dbReference type="RefSeq" id="WP_353940139.1">
    <property type="nucleotide sequence ID" value="NZ_CP159534.1"/>
</dbReference>
<dbReference type="GO" id="GO:0020037">
    <property type="term" value="F:heme binding"/>
    <property type="evidence" value="ECO:0007669"/>
    <property type="project" value="InterPro"/>
</dbReference>
<dbReference type="EMBL" id="CP159534">
    <property type="protein sequence ID" value="XCJ68453.1"/>
    <property type="molecule type" value="Genomic_DNA"/>
</dbReference>